<dbReference type="PROSITE" id="PS50225">
    <property type="entry name" value="SOCS"/>
    <property type="match status" value="1"/>
</dbReference>
<dbReference type="InterPro" id="IPR001496">
    <property type="entry name" value="SOCS_box"/>
</dbReference>
<sequence>MRCRDPLPVAIQAEIIKACCEDDVINLERLLNDGKTVSNVLLHSDILGASYIDHFGSFEYLTPLQLSAVCGSWRCLQLLITHRALVNFEVAKTDRHIYQPLYLCVRSSRENPEKRTGYEKSIKLLLDAGAKPSLGEERFYGSLLHLVVDLKLDASILDELIKHGAEVNKVNARHFTPLHQALIQEREIGSDYISTLLAHTPDVNKQDNLGRTALTLSAEYGLVDVVYKLHKHAPNYDILTYTSETALHCACRNGHIEIISMLIEKSCKINHTNSNGYTALDLFIKALSKVMSDDAKSPRKVAKCLQKLLNFGAFMNDFQPVTLKPMLQHQYIHRYTQTLCLIINSLDYIDLYEIIDQTHVTSDNEILFEQLFVLGNGPRTLRHLCRCTIRRCIRTPCHFVRNLPLPELLKSYLLLDVK</sequence>
<name>A0ABM0MK20_SACKO</name>
<dbReference type="InterPro" id="IPR036036">
    <property type="entry name" value="SOCS_box-like_dom_sf"/>
</dbReference>
<dbReference type="Gene3D" id="1.10.750.20">
    <property type="entry name" value="SOCS box"/>
    <property type="match status" value="1"/>
</dbReference>
<proteinExistence type="predicted"/>
<dbReference type="PANTHER" id="PTHR24118">
    <property type="entry name" value="POTE ANKYRIN DOMAIN"/>
    <property type="match status" value="1"/>
</dbReference>
<dbReference type="Pfam" id="PF12796">
    <property type="entry name" value="Ank_2"/>
    <property type="match status" value="2"/>
</dbReference>
<gene>
    <name evidence="4" type="primary">LOC102808230</name>
</gene>
<dbReference type="PROSITE" id="PS50088">
    <property type="entry name" value="ANK_REPEAT"/>
    <property type="match status" value="1"/>
</dbReference>
<dbReference type="SUPFAM" id="SSF158235">
    <property type="entry name" value="SOCS box-like"/>
    <property type="match status" value="1"/>
</dbReference>
<organism evidence="3 4">
    <name type="scientific">Saccoglossus kowalevskii</name>
    <name type="common">Acorn worm</name>
    <dbReference type="NCBI Taxonomy" id="10224"/>
    <lineage>
        <taxon>Eukaryota</taxon>
        <taxon>Metazoa</taxon>
        <taxon>Hemichordata</taxon>
        <taxon>Enteropneusta</taxon>
        <taxon>Harrimaniidae</taxon>
        <taxon>Saccoglossus</taxon>
    </lineage>
</organism>
<dbReference type="Gene3D" id="1.25.40.20">
    <property type="entry name" value="Ankyrin repeat-containing domain"/>
    <property type="match status" value="1"/>
</dbReference>
<dbReference type="PROSITE" id="PS50297">
    <property type="entry name" value="ANK_REP_REGION"/>
    <property type="match status" value="1"/>
</dbReference>
<keyword evidence="1" id="KW-0040">ANK repeat</keyword>
<keyword evidence="3" id="KW-1185">Reference proteome</keyword>
<dbReference type="RefSeq" id="XP_006820361.1">
    <property type="nucleotide sequence ID" value="XM_006820298.1"/>
</dbReference>
<dbReference type="Proteomes" id="UP000694865">
    <property type="component" value="Unplaced"/>
</dbReference>
<protein>
    <submittedName>
        <fullName evidence="4">Ankyrin-3-like</fullName>
    </submittedName>
</protein>
<reference evidence="4" key="1">
    <citation type="submission" date="2025-08" db="UniProtKB">
        <authorList>
            <consortium name="RefSeq"/>
        </authorList>
    </citation>
    <scope>IDENTIFICATION</scope>
    <source>
        <tissue evidence="4">Testes</tissue>
    </source>
</reference>
<evidence type="ECO:0000313" key="4">
    <source>
        <dbReference type="RefSeq" id="XP_006820361.1"/>
    </source>
</evidence>
<dbReference type="GeneID" id="102808230"/>
<dbReference type="CDD" id="cd03716">
    <property type="entry name" value="SOCS_ASB_like"/>
    <property type="match status" value="1"/>
</dbReference>
<dbReference type="SMART" id="SM00969">
    <property type="entry name" value="SOCS_box"/>
    <property type="match status" value="1"/>
</dbReference>
<dbReference type="InterPro" id="IPR036770">
    <property type="entry name" value="Ankyrin_rpt-contain_sf"/>
</dbReference>
<dbReference type="Pfam" id="PF07525">
    <property type="entry name" value="SOCS_box"/>
    <property type="match status" value="1"/>
</dbReference>
<accession>A0ABM0MK20</accession>
<dbReference type="InterPro" id="IPR002110">
    <property type="entry name" value="Ankyrin_rpt"/>
</dbReference>
<evidence type="ECO:0000259" key="2">
    <source>
        <dbReference type="PROSITE" id="PS50225"/>
    </source>
</evidence>
<feature type="domain" description="SOCS box" evidence="2">
    <location>
        <begin position="366"/>
        <end position="413"/>
    </location>
</feature>
<dbReference type="SMART" id="SM00248">
    <property type="entry name" value="ANK"/>
    <property type="match status" value="7"/>
</dbReference>
<dbReference type="SMART" id="SM00253">
    <property type="entry name" value="SOCS"/>
    <property type="match status" value="1"/>
</dbReference>
<feature type="repeat" description="ANK" evidence="1">
    <location>
        <begin position="242"/>
        <end position="274"/>
    </location>
</feature>
<dbReference type="PANTHER" id="PTHR24118:SF100">
    <property type="entry name" value="FYVE-TYPE DOMAIN-CONTAINING PROTEIN"/>
    <property type="match status" value="1"/>
</dbReference>
<evidence type="ECO:0000256" key="1">
    <source>
        <dbReference type="PROSITE-ProRule" id="PRU00023"/>
    </source>
</evidence>
<dbReference type="SUPFAM" id="SSF48403">
    <property type="entry name" value="Ankyrin repeat"/>
    <property type="match status" value="1"/>
</dbReference>
<evidence type="ECO:0000313" key="3">
    <source>
        <dbReference type="Proteomes" id="UP000694865"/>
    </source>
</evidence>